<dbReference type="Proteomes" id="UP000076842">
    <property type="component" value="Unassembled WGS sequence"/>
</dbReference>
<dbReference type="AlphaFoldDB" id="A0A165DEH6"/>
<name>A0A165DEH6_9BASI</name>
<dbReference type="EMBL" id="KV424060">
    <property type="protein sequence ID" value="KZT52637.1"/>
    <property type="molecule type" value="Genomic_DNA"/>
</dbReference>
<reference evidence="2 3" key="1">
    <citation type="journal article" date="2016" name="Mol. Biol. Evol.">
        <title>Comparative Genomics of Early-Diverging Mushroom-Forming Fungi Provides Insights into the Origins of Lignocellulose Decay Capabilities.</title>
        <authorList>
            <person name="Nagy L.G."/>
            <person name="Riley R."/>
            <person name="Tritt A."/>
            <person name="Adam C."/>
            <person name="Daum C."/>
            <person name="Floudas D."/>
            <person name="Sun H."/>
            <person name="Yadav J.S."/>
            <person name="Pangilinan J."/>
            <person name="Larsson K.H."/>
            <person name="Matsuura K."/>
            <person name="Barry K."/>
            <person name="Labutti K."/>
            <person name="Kuo R."/>
            <person name="Ohm R.A."/>
            <person name="Bhattacharya S.S."/>
            <person name="Shirouzu T."/>
            <person name="Yoshinaga Y."/>
            <person name="Martin F.M."/>
            <person name="Grigoriev I.V."/>
            <person name="Hibbett D.S."/>
        </authorList>
    </citation>
    <scope>NUCLEOTIDE SEQUENCE [LARGE SCALE GENOMIC DNA]</scope>
    <source>
        <strain evidence="2 3">HHB12733</strain>
    </source>
</reference>
<evidence type="ECO:0000313" key="3">
    <source>
        <dbReference type="Proteomes" id="UP000076842"/>
    </source>
</evidence>
<keyword evidence="3" id="KW-1185">Reference proteome</keyword>
<feature type="region of interest" description="Disordered" evidence="1">
    <location>
        <begin position="198"/>
        <end position="227"/>
    </location>
</feature>
<sequence length="874" mass="92470">MQRPPGGDAPRSESEHVEDLPARHAARDDEALHVEEHARGVGEDGLEDALCVREGGLDGAVLLCEGGDVAAGVGDDAADDAGGRVFQRVAAVEQLLAQRNGVEVEHADDAGAPVRAEHGGYPVVRHVAPAGDVAGVARACALQEDARAGGPRAPGDDGVWWAGGGGEHARAAEGGGGGDGGEVAHPGQLRTVFPHGPEEHVEGREEEEGALLRAGDGEEVEGEDEEAGFWPGLEERLARGGRLGRELHFGAHGGLVRRGGGAPPARKHHSWWLWFGRRSGGAGAGAGGRGGGRARGERLRDRGRIGAGDDGVVHPVPPELWQAERGDPVCLLLALPLPLMHPPAPVQAVLARAPLHMACPVLPRLPGCRAGARGRGGRGQGGGGGQLDDVEQALVVRCFREEEDVLGQEGERVRFLLLRFFRRDLLLGTVSTRRTLIPFRTGGAADAPQPPGRTVHPSSGERRKKKEERTHSNPDARPPVPHLELLPPGLPGRSVRRMMLEEHGEHAPADLHRVVRRGGGVLGLGRVGRHEVGVGAGRVRVRVREVQRVGERRGRGARVRLVRCQRAQVDGERRSSRAVPSTSISSGPARILQVQAKVNKHSRIRPLYPDPQVLGPVERKVRDGVRLLPAGPAGWRERADVAGEVDEECACGGGPVGRLLVLVLRPRVFVLVERVGVGAAGIGAAVQLVEGGRGGVEGDCAAEGGLEVLPREVVAGQEGDAGWERERGGAARGELGDVQQERVLQRGRGGDRRVEGAADLGGSGLVGGRVSGREGRLGPHLGAPEQVGRVELVEDGDDELGGQRGQRERRHRSTATSDGLLAGRRREVTESVQALGDTTRPPDHRALKGRHATRDVMLCQAQPTGWRRTDSTRV</sequence>
<feature type="region of interest" description="Disordered" evidence="1">
    <location>
        <begin position="795"/>
        <end position="818"/>
    </location>
</feature>
<proteinExistence type="predicted"/>
<gene>
    <name evidence="2" type="ORF">CALCODRAFT_81082</name>
</gene>
<feature type="region of interest" description="Disordered" evidence="1">
    <location>
        <begin position="440"/>
        <end position="491"/>
    </location>
</feature>
<dbReference type="InParanoid" id="A0A165DEH6"/>
<evidence type="ECO:0000313" key="2">
    <source>
        <dbReference type="EMBL" id="KZT52637.1"/>
    </source>
</evidence>
<evidence type="ECO:0000256" key="1">
    <source>
        <dbReference type="SAM" id="MobiDB-lite"/>
    </source>
</evidence>
<feature type="compositionally biased region" description="Basic and acidic residues" evidence="1">
    <location>
        <begin position="10"/>
        <end position="31"/>
    </location>
</feature>
<feature type="compositionally biased region" description="Acidic residues" evidence="1">
    <location>
        <begin position="217"/>
        <end position="227"/>
    </location>
</feature>
<accession>A0A165DEH6</accession>
<feature type="region of interest" description="Disordered" evidence="1">
    <location>
        <begin position="1"/>
        <end position="31"/>
    </location>
</feature>
<organism evidence="2 3">
    <name type="scientific">Calocera cornea HHB12733</name>
    <dbReference type="NCBI Taxonomy" id="1353952"/>
    <lineage>
        <taxon>Eukaryota</taxon>
        <taxon>Fungi</taxon>
        <taxon>Dikarya</taxon>
        <taxon>Basidiomycota</taxon>
        <taxon>Agaricomycotina</taxon>
        <taxon>Dacrymycetes</taxon>
        <taxon>Dacrymycetales</taxon>
        <taxon>Dacrymycetaceae</taxon>
        <taxon>Calocera</taxon>
    </lineage>
</organism>
<protein>
    <submittedName>
        <fullName evidence="2">Uncharacterized protein</fullName>
    </submittedName>
</protein>